<proteinExistence type="predicted"/>
<dbReference type="CDD" id="cd00332">
    <property type="entry name" value="PAL-HAL"/>
    <property type="match status" value="1"/>
</dbReference>
<keyword evidence="1 2" id="KW-0456">Lyase</keyword>
<accession>A0A1M6TIG7</accession>
<evidence type="ECO:0000313" key="2">
    <source>
        <dbReference type="EMBL" id="SHK56902.1"/>
    </source>
</evidence>
<dbReference type="PANTHER" id="PTHR10362">
    <property type="entry name" value="HISTIDINE AMMONIA-LYASE"/>
    <property type="match status" value="1"/>
</dbReference>
<dbReference type="Gene3D" id="1.10.275.10">
    <property type="entry name" value="Fumarase/aspartase (N-terminal domain)"/>
    <property type="match status" value="1"/>
</dbReference>
<dbReference type="RefSeq" id="WP_073457185.1">
    <property type="nucleotide sequence ID" value="NZ_CALGVN010000008.1"/>
</dbReference>
<evidence type="ECO:0000256" key="1">
    <source>
        <dbReference type="ARBA" id="ARBA00023239"/>
    </source>
</evidence>
<keyword evidence="3" id="KW-1185">Reference proteome</keyword>
<dbReference type="Gene3D" id="1.20.200.10">
    <property type="entry name" value="Fumarase/aspartase (Central domain)"/>
    <property type="match status" value="1"/>
</dbReference>
<reference evidence="2 3" key="1">
    <citation type="submission" date="2016-11" db="EMBL/GenBank/DDBJ databases">
        <authorList>
            <person name="Jaros S."/>
            <person name="Januszkiewicz K."/>
            <person name="Wedrychowicz H."/>
        </authorList>
    </citation>
    <scope>NUCLEOTIDE SEQUENCE [LARGE SCALE GENOMIC DNA]</scope>
    <source>
        <strain evidence="2 3">DSM 43832</strain>
    </source>
</reference>
<dbReference type="InterPro" id="IPR001106">
    <property type="entry name" value="Aromatic_Lyase"/>
</dbReference>
<dbReference type="SUPFAM" id="SSF48557">
    <property type="entry name" value="L-aspartase-like"/>
    <property type="match status" value="1"/>
</dbReference>
<dbReference type="InterPro" id="IPR008948">
    <property type="entry name" value="L-Aspartase-like"/>
</dbReference>
<dbReference type="OrthoDB" id="3278073at2"/>
<dbReference type="STRING" id="1848.SAMN05443637_10872"/>
<gene>
    <name evidence="2" type="ORF">SAMN05443637_10872</name>
</gene>
<dbReference type="Pfam" id="PF00221">
    <property type="entry name" value="Lyase_aromatic"/>
    <property type="match status" value="1"/>
</dbReference>
<dbReference type="InterPro" id="IPR024083">
    <property type="entry name" value="Fumarase/histidase_N"/>
</dbReference>
<sequence>MATDDLLEPVVVDGRHLRRTEVVAVARNRPPVHLHPAGRARAAEAAELGARLARTRPIYGRSTGVGANRHEIVPADDPEHGLRILRSHASGTGEREPVERVRAMMLVRLNQLAAGGSGVDPEVLDALTAALDSGAVPAVPQLGAIGTGDLTALAALALALCGDRPWPIGEAPVARMTSADALAFISSNAATIGEAVLAQADLDALLRASEVVAALSFVALGGAAEAYGSPVQNARAHPGQLLVATRMRRLLGFSPTSRAGRRLQDPFSLRAVPQVHGAAVDAVERLGTVLDVELNARAENPLIDVATGDAWHNANFHTGYLAHALDSARAAVYPVAELSAARLGDLVDPDFTGLSAFLADGPPGSSGVMALEYVAQDGVATLRHTTLPATLGSAVISRGLEDHASYSTHAARLATACVPALRTVLAAELVAAVRAIAMAGGLPPDHALTTAYEQARAALDGDTRDRPLTADLAAAGVLLDGLGTRR</sequence>
<dbReference type="Proteomes" id="UP000184363">
    <property type="component" value="Unassembled WGS sequence"/>
</dbReference>
<organism evidence="2 3">
    <name type="scientific">Pseudonocardia thermophila</name>
    <dbReference type="NCBI Taxonomy" id="1848"/>
    <lineage>
        <taxon>Bacteria</taxon>
        <taxon>Bacillati</taxon>
        <taxon>Actinomycetota</taxon>
        <taxon>Actinomycetes</taxon>
        <taxon>Pseudonocardiales</taxon>
        <taxon>Pseudonocardiaceae</taxon>
        <taxon>Pseudonocardia</taxon>
    </lineage>
</organism>
<evidence type="ECO:0000313" key="3">
    <source>
        <dbReference type="Proteomes" id="UP000184363"/>
    </source>
</evidence>
<protein>
    <submittedName>
        <fullName evidence="2">Histidine ammonia-lyase</fullName>
    </submittedName>
</protein>
<name>A0A1M6TIG7_PSETH</name>
<dbReference type="GO" id="GO:0016841">
    <property type="term" value="F:ammonia-lyase activity"/>
    <property type="evidence" value="ECO:0007669"/>
    <property type="project" value="UniProtKB-ARBA"/>
</dbReference>
<dbReference type="AlphaFoldDB" id="A0A1M6TIG7"/>
<dbReference type="EMBL" id="FRAP01000008">
    <property type="protein sequence ID" value="SHK56902.1"/>
    <property type="molecule type" value="Genomic_DNA"/>
</dbReference>